<dbReference type="OrthoDB" id="5989194at2759"/>
<organism evidence="1 2">
    <name type="scientific">Ceratitis capitata</name>
    <name type="common">Mediterranean fruit fly</name>
    <name type="synonym">Tephritis capitata</name>
    <dbReference type="NCBI Taxonomy" id="7213"/>
    <lineage>
        <taxon>Eukaryota</taxon>
        <taxon>Metazoa</taxon>
        <taxon>Ecdysozoa</taxon>
        <taxon>Arthropoda</taxon>
        <taxon>Hexapoda</taxon>
        <taxon>Insecta</taxon>
        <taxon>Pterygota</taxon>
        <taxon>Neoptera</taxon>
        <taxon>Endopterygota</taxon>
        <taxon>Diptera</taxon>
        <taxon>Brachycera</taxon>
        <taxon>Muscomorpha</taxon>
        <taxon>Tephritoidea</taxon>
        <taxon>Tephritidae</taxon>
        <taxon>Ceratitis</taxon>
        <taxon>Ceratitis</taxon>
    </lineage>
</organism>
<proteinExistence type="predicted"/>
<dbReference type="AlphaFoldDB" id="A0A811UV48"/>
<comment type="caution">
    <text evidence="1">The sequence shown here is derived from an EMBL/GenBank/DDBJ whole genome shotgun (WGS) entry which is preliminary data.</text>
</comment>
<dbReference type="Proteomes" id="UP000606786">
    <property type="component" value="Unassembled WGS sequence"/>
</dbReference>
<dbReference type="EMBL" id="CAJHJT010000023">
    <property type="protein sequence ID" value="CAD7001576.1"/>
    <property type="molecule type" value="Genomic_DNA"/>
</dbReference>
<accession>A0A811UV48</accession>
<reference evidence="1" key="1">
    <citation type="submission" date="2020-11" db="EMBL/GenBank/DDBJ databases">
        <authorList>
            <person name="Whitehead M."/>
        </authorList>
    </citation>
    <scope>NUCLEOTIDE SEQUENCE</scope>
    <source>
        <strain evidence="1">EGII</strain>
    </source>
</reference>
<gene>
    <name evidence="1" type="ORF">CCAP1982_LOCUS10070</name>
</gene>
<sequence length="85" mass="9694">MSNTNYFKLNKNFPQNTTSSLKVHDSALKAIRPYLCSSKDDALSVDVEIVTNYLQLLEKQWARFCGAQQEVELSCAEDSLEMEED</sequence>
<evidence type="ECO:0000313" key="2">
    <source>
        <dbReference type="Proteomes" id="UP000606786"/>
    </source>
</evidence>
<evidence type="ECO:0000313" key="1">
    <source>
        <dbReference type="EMBL" id="CAD7001576.1"/>
    </source>
</evidence>
<name>A0A811UV48_CERCA</name>
<keyword evidence="2" id="KW-1185">Reference proteome</keyword>
<protein>
    <submittedName>
        <fullName evidence="1">(Mediterranean fruit fly) hypothetical protein</fullName>
    </submittedName>
</protein>